<dbReference type="PANTHER" id="PTHR47966:SF65">
    <property type="entry name" value="ASPARTIC-TYPE ENDOPEPTIDASE"/>
    <property type="match status" value="1"/>
</dbReference>
<feature type="domain" description="Peptidase A1" evidence="10">
    <location>
        <begin position="44"/>
        <end position="392"/>
    </location>
</feature>
<keyword evidence="3 9" id="KW-0732">Signal</keyword>
<comment type="similarity">
    <text evidence="1 8">Belongs to the peptidase A1 family.</text>
</comment>
<dbReference type="AlphaFoldDB" id="A0A4Z1EHQ7"/>
<evidence type="ECO:0000256" key="6">
    <source>
        <dbReference type="PIRSR" id="PIRSR601461-1"/>
    </source>
</evidence>
<evidence type="ECO:0000256" key="5">
    <source>
        <dbReference type="ARBA" id="ARBA00022801"/>
    </source>
</evidence>
<organism evidence="11 12">
    <name type="scientific">Botrytis tulipae</name>
    <dbReference type="NCBI Taxonomy" id="87230"/>
    <lineage>
        <taxon>Eukaryota</taxon>
        <taxon>Fungi</taxon>
        <taxon>Dikarya</taxon>
        <taxon>Ascomycota</taxon>
        <taxon>Pezizomycotina</taxon>
        <taxon>Leotiomycetes</taxon>
        <taxon>Helotiales</taxon>
        <taxon>Sclerotiniaceae</taxon>
        <taxon>Botrytis</taxon>
    </lineage>
</organism>
<dbReference type="Pfam" id="PF00026">
    <property type="entry name" value="Asp"/>
    <property type="match status" value="1"/>
</dbReference>
<dbReference type="InterPro" id="IPR021109">
    <property type="entry name" value="Peptidase_aspartic_dom_sf"/>
</dbReference>
<gene>
    <name evidence="11" type="ORF">BTUL_0147g00220</name>
</gene>
<protein>
    <recommendedName>
        <fullName evidence="10">Peptidase A1 domain-containing protein</fullName>
    </recommendedName>
</protein>
<dbReference type="EMBL" id="PQXH01000147">
    <property type="protein sequence ID" value="TGO10018.1"/>
    <property type="molecule type" value="Genomic_DNA"/>
</dbReference>
<evidence type="ECO:0000256" key="1">
    <source>
        <dbReference type="ARBA" id="ARBA00007447"/>
    </source>
</evidence>
<evidence type="ECO:0000256" key="4">
    <source>
        <dbReference type="ARBA" id="ARBA00022750"/>
    </source>
</evidence>
<feature type="disulfide bond" evidence="7">
    <location>
        <begin position="308"/>
        <end position="354"/>
    </location>
</feature>
<dbReference type="InterPro" id="IPR001461">
    <property type="entry name" value="Aspartic_peptidase_A1"/>
</dbReference>
<feature type="signal peptide" evidence="9">
    <location>
        <begin position="1"/>
        <end position="25"/>
    </location>
</feature>
<keyword evidence="2 8" id="KW-0645">Protease</keyword>
<dbReference type="GO" id="GO:0004190">
    <property type="term" value="F:aspartic-type endopeptidase activity"/>
    <property type="evidence" value="ECO:0007669"/>
    <property type="project" value="UniProtKB-KW"/>
</dbReference>
<dbReference type="PROSITE" id="PS51767">
    <property type="entry name" value="PEPTIDASE_A1"/>
    <property type="match status" value="1"/>
</dbReference>
<keyword evidence="7" id="KW-1015">Disulfide bond</keyword>
<dbReference type="CDD" id="cd05474">
    <property type="entry name" value="SAP_like"/>
    <property type="match status" value="1"/>
</dbReference>
<evidence type="ECO:0000313" key="11">
    <source>
        <dbReference type="EMBL" id="TGO10018.1"/>
    </source>
</evidence>
<dbReference type="PRINTS" id="PR00792">
    <property type="entry name" value="PEPSIN"/>
</dbReference>
<dbReference type="SUPFAM" id="SSF50630">
    <property type="entry name" value="Acid proteases"/>
    <property type="match status" value="1"/>
</dbReference>
<comment type="caution">
    <text evidence="11">The sequence shown here is derived from an EMBL/GenBank/DDBJ whole genome shotgun (WGS) entry which is preliminary data.</text>
</comment>
<evidence type="ECO:0000256" key="3">
    <source>
        <dbReference type="ARBA" id="ARBA00022729"/>
    </source>
</evidence>
<dbReference type="InterPro" id="IPR001969">
    <property type="entry name" value="Aspartic_peptidase_AS"/>
</dbReference>
<evidence type="ECO:0000256" key="2">
    <source>
        <dbReference type="ARBA" id="ARBA00022670"/>
    </source>
</evidence>
<keyword evidence="5 8" id="KW-0378">Hydrolase</keyword>
<proteinExistence type="inferred from homology"/>
<evidence type="ECO:0000313" key="12">
    <source>
        <dbReference type="Proteomes" id="UP000297777"/>
    </source>
</evidence>
<name>A0A4Z1EHQ7_9HELO</name>
<evidence type="ECO:0000259" key="10">
    <source>
        <dbReference type="PROSITE" id="PS51767"/>
    </source>
</evidence>
<dbReference type="GO" id="GO:0006508">
    <property type="term" value="P:proteolysis"/>
    <property type="evidence" value="ECO:0007669"/>
    <property type="project" value="UniProtKB-KW"/>
</dbReference>
<keyword evidence="12" id="KW-1185">Reference proteome</keyword>
<feature type="chain" id="PRO_5021383205" description="Peptidase A1 domain-containing protein" evidence="9">
    <location>
        <begin position="26"/>
        <end position="439"/>
    </location>
</feature>
<reference evidence="11 12" key="1">
    <citation type="submission" date="2017-12" db="EMBL/GenBank/DDBJ databases">
        <title>Comparative genomics of Botrytis spp.</title>
        <authorList>
            <person name="Valero-Jimenez C.A."/>
            <person name="Tapia P."/>
            <person name="Veloso J."/>
            <person name="Silva-Moreno E."/>
            <person name="Staats M."/>
            <person name="Valdes J.H."/>
            <person name="Van Kan J.A.L."/>
        </authorList>
    </citation>
    <scope>NUCLEOTIDE SEQUENCE [LARGE SCALE GENOMIC DNA]</scope>
    <source>
        <strain evidence="11 12">Bt9001</strain>
    </source>
</reference>
<dbReference type="Proteomes" id="UP000297777">
    <property type="component" value="Unassembled WGS sequence"/>
</dbReference>
<sequence length="439" mass="46175">MFEMRSTFASALLVSAITFPYLSCAQNFVQVPIVRVNNGDNFVSAVNVAVGNPPQNMTAILDTGSSDFWVPATGSKLCADPKNQCIASDKKFSTGSFASNSSATFVAGQPNFFAIYTGGVNVTGTFMQDSIRLGNTELKNNTMGLSTQGFLPTALFPVMGIGFAAQEFSATQQNPTPYENLPLAMKSAGLTNTAAYGIYLNDFRSTEGSIIFGGMDTAKFTGNMTMLPILENSNGQATDFVISATSLAITGGSNKKRATTNIALPNKQTPVLLDTGNPSIDVPLPVVEAIGNALNANPGPDGSMQVTCDIANKGMNMVFGFSGATIQVPIEMILTPAKNKDGTQAKNNNGNNLCVVPVNPTANEDDLVSFGAPFFSAAYAVMDLQNKKIGLAQAKVNATESNIQEITASGGNTSVAARAEIYSGSWNNPRRPMRTVPLV</sequence>
<dbReference type="InterPro" id="IPR033876">
    <property type="entry name" value="SAP-like"/>
</dbReference>
<dbReference type="PANTHER" id="PTHR47966">
    <property type="entry name" value="BETA-SITE APP-CLEAVING ENZYME, ISOFORM A-RELATED"/>
    <property type="match status" value="1"/>
</dbReference>
<accession>A0A4Z1EHQ7</accession>
<keyword evidence="4 8" id="KW-0064">Aspartyl protease</keyword>
<dbReference type="Gene3D" id="2.40.70.10">
    <property type="entry name" value="Acid Proteases"/>
    <property type="match status" value="2"/>
</dbReference>
<feature type="active site" evidence="6">
    <location>
        <position position="274"/>
    </location>
</feature>
<evidence type="ECO:0000256" key="7">
    <source>
        <dbReference type="PIRSR" id="PIRSR601461-2"/>
    </source>
</evidence>
<dbReference type="InterPro" id="IPR033121">
    <property type="entry name" value="PEPTIDASE_A1"/>
</dbReference>
<evidence type="ECO:0000256" key="8">
    <source>
        <dbReference type="RuleBase" id="RU000454"/>
    </source>
</evidence>
<feature type="active site" evidence="6">
    <location>
        <position position="62"/>
    </location>
</feature>
<dbReference type="OrthoDB" id="771136at2759"/>
<dbReference type="PROSITE" id="PS00141">
    <property type="entry name" value="ASP_PROTEASE"/>
    <property type="match status" value="1"/>
</dbReference>
<evidence type="ECO:0000256" key="9">
    <source>
        <dbReference type="SAM" id="SignalP"/>
    </source>
</evidence>